<dbReference type="GO" id="GO:0033983">
    <property type="term" value="F:diaminobutyrate decarboxylase activity"/>
    <property type="evidence" value="ECO:0007669"/>
    <property type="project" value="UniProtKB-EC"/>
</dbReference>
<keyword evidence="3" id="KW-0210">Decarboxylase</keyword>
<feature type="modified residue" description="N6-(pyridoxal phosphate)lysine" evidence="6">
    <location>
        <position position="308"/>
    </location>
</feature>
<dbReference type="Proteomes" id="UP000582837">
    <property type="component" value="Unassembled WGS sequence"/>
</dbReference>
<evidence type="ECO:0000256" key="6">
    <source>
        <dbReference type="PIRSR" id="PIRSR602129-50"/>
    </source>
</evidence>
<dbReference type="PANTHER" id="PTHR45677:SF8">
    <property type="entry name" value="CYSTEINE SULFINIC ACID DECARBOXYLASE"/>
    <property type="match status" value="1"/>
</dbReference>
<comment type="cofactor">
    <cofactor evidence="1 6 7">
        <name>pyridoxal 5'-phosphate</name>
        <dbReference type="ChEBI" id="CHEBI:597326"/>
    </cofactor>
</comment>
<gene>
    <name evidence="8" type="ORF">HNQ61_003187</name>
</gene>
<dbReference type="GO" id="GO:0019752">
    <property type="term" value="P:carboxylic acid metabolic process"/>
    <property type="evidence" value="ECO:0007669"/>
    <property type="project" value="InterPro"/>
</dbReference>
<protein>
    <submittedName>
        <fullName evidence="8">L-2,4-diaminobutyrate decarboxylase</fullName>
        <ecNumber evidence="8">4.1.1.86</ecNumber>
    </submittedName>
</protein>
<dbReference type="InterPro" id="IPR015421">
    <property type="entry name" value="PyrdxlP-dep_Trfase_major"/>
</dbReference>
<dbReference type="PRINTS" id="PR00800">
    <property type="entry name" value="YHDCRBOXLASE"/>
</dbReference>
<proteinExistence type="inferred from homology"/>
<evidence type="ECO:0000256" key="2">
    <source>
        <dbReference type="ARBA" id="ARBA00009533"/>
    </source>
</evidence>
<name>A0A841H0V7_9BACT</name>
<evidence type="ECO:0000256" key="7">
    <source>
        <dbReference type="RuleBase" id="RU000382"/>
    </source>
</evidence>
<sequence>MYSTLPDAVATAAADAESLRSAGHALIDRMADYLAGIESRPVSTPLSPAAIQARFDQPLPREGRPADEVWNEVWRDVVSDAIHVNHPMYMGHQVAPPLPHAVLADTMVSLLNQSLAVWEMSPTATMVEARVVRWLADAIGFPESADGTLVSGGSVANLTGLLAAREARFPGCWRDGIARTAEAERACLLVSGHSHYSVERTAGLMGLGSDAVIGVGERDGRMCPESLAETIERVRGEGRIPFAVSATAGSTAMGLFDPLDRIADVCEAAGVWLHVDGAHGASYALSESMRGLVHGIGRADSVAWDPHKMLFMPMSTGAVLVRDRRHLDAAFQQKAPYLFHARPGEDRCRDAGRMTLQCSRRFDALKLWVCLQHYGADHFAALLERTAETTASLHAKLADADDYEPSHAPESNILCFRHLPAALEGRPDEEVDAFQAELRSRYNASGIGWITLTVLNGRRTLRVTLMNPRTADEHLDRMLDSLRMIGREILAG</sequence>
<keyword evidence="4 6" id="KW-0663">Pyridoxal phosphate</keyword>
<dbReference type="Pfam" id="PF00282">
    <property type="entry name" value="Pyridoxal_deC"/>
    <property type="match status" value="1"/>
</dbReference>
<dbReference type="InterPro" id="IPR015424">
    <property type="entry name" value="PyrdxlP-dep_Trfase"/>
</dbReference>
<evidence type="ECO:0000256" key="1">
    <source>
        <dbReference type="ARBA" id="ARBA00001933"/>
    </source>
</evidence>
<evidence type="ECO:0000256" key="3">
    <source>
        <dbReference type="ARBA" id="ARBA00022793"/>
    </source>
</evidence>
<dbReference type="PANTHER" id="PTHR45677">
    <property type="entry name" value="GLUTAMATE DECARBOXYLASE-RELATED"/>
    <property type="match status" value="1"/>
</dbReference>
<accession>A0A841H0V7</accession>
<keyword evidence="9" id="KW-1185">Reference proteome</keyword>
<evidence type="ECO:0000313" key="9">
    <source>
        <dbReference type="Proteomes" id="UP000582837"/>
    </source>
</evidence>
<dbReference type="Gene3D" id="1.20.1340.10">
    <property type="entry name" value="dopa decarboxylase, N-terminal domain"/>
    <property type="match status" value="1"/>
</dbReference>
<comment type="similarity">
    <text evidence="2 7">Belongs to the group II decarboxylase family.</text>
</comment>
<organism evidence="8 9">
    <name type="scientific">Longimicrobium terrae</name>
    <dbReference type="NCBI Taxonomy" id="1639882"/>
    <lineage>
        <taxon>Bacteria</taxon>
        <taxon>Pseudomonadati</taxon>
        <taxon>Gemmatimonadota</taxon>
        <taxon>Longimicrobiia</taxon>
        <taxon>Longimicrobiales</taxon>
        <taxon>Longimicrobiaceae</taxon>
        <taxon>Longimicrobium</taxon>
    </lineage>
</organism>
<dbReference type="InterPro" id="IPR002129">
    <property type="entry name" value="PyrdxlP-dep_de-COase"/>
</dbReference>
<dbReference type="InterPro" id="IPR015422">
    <property type="entry name" value="PyrdxlP-dep_Trfase_small"/>
</dbReference>
<dbReference type="Gene3D" id="3.40.640.10">
    <property type="entry name" value="Type I PLP-dependent aspartate aminotransferase-like (Major domain)"/>
    <property type="match status" value="1"/>
</dbReference>
<dbReference type="EMBL" id="JACHIA010000009">
    <property type="protein sequence ID" value="MBB6071559.1"/>
    <property type="molecule type" value="Genomic_DNA"/>
</dbReference>
<dbReference type="EC" id="4.1.1.86" evidence="8"/>
<keyword evidence="5 7" id="KW-0456">Lyase</keyword>
<evidence type="ECO:0000313" key="8">
    <source>
        <dbReference type="EMBL" id="MBB6071559.1"/>
    </source>
</evidence>
<dbReference type="GO" id="GO:0006520">
    <property type="term" value="P:amino acid metabolic process"/>
    <property type="evidence" value="ECO:0007669"/>
    <property type="project" value="InterPro"/>
</dbReference>
<dbReference type="AlphaFoldDB" id="A0A841H0V7"/>
<reference evidence="8 9" key="1">
    <citation type="submission" date="2020-08" db="EMBL/GenBank/DDBJ databases">
        <title>Genomic Encyclopedia of Type Strains, Phase IV (KMG-IV): sequencing the most valuable type-strain genomes for metagenomic binning, comparative biology and taxonomic classification.</title>
        <authorList>
            <person name="Goeker M."/>
        </authorList>
    </citation>
    <scope>NUCLEOTIDE SEQUENCE [LARGE SCALE GENOMIC DNA]</scope>
    <source>
        <strain evidence="8 9">DSM 29007</strain>
    </source>
</reference>
<comment type="caution">
    <text evidence="8">The sequence shown here is derived from an EMBL/GenBank/DDBJ whole genome shotgun (WGS) entry which is preliminary data.</text>
</comment>
<dbReference type="SUPFAM" id="SSF53383">
    <property type="entry name" value="PLP-dependent transferases"/>
    <property type="match status" value="1"/>
</dbReference>
<evidence type="ECO:0000256" key="4">
    <source>
        <dbReference type="ARBA" id="ARBA00022898"/>
    </source>
</evidence>
<dbReference type="InterPro" id="IPR010977">
    <property type="entry name" value="Aromatic_deC"/>
</dbReference>
<evidence type="ECO:0000256" key="5">
    <source>
        <dbReference type="ARBA" id="ARBA00023239"/>
    </source>
</evidence>
<dbReference type="GO" id="GO:0005737">
    <property type="term" value="C:cytoplasm"/>
    <property type="evidence" value="ECO:0007669"/>
    <property type="project" value="TreeGrafter"/>
</dbReference>
<dbReference type="Gene3D" id="3.90.1150.10">
    <property type="entry name" value="Aspartate Aminotransferase, domain 1"/>
    <property type="match status" value="1"/>
</dbReference>
<dbReference type="GO" id="GO:0030170">
    <property type="term" value="F:pyridoxal phosphate binding"/>
    <property type="evidence" value="ECO:0007669"/>
    <property type="project" value="InterPro"/>
</dbReference>
<dbReference type="RefSeq" id="WP_170034947.1">
    <property type="nucleotide sequence ID" value="NZ_JABDTL010000001.1"/>
</dbReference>